<evidence type="ECO:0000256" key="5">
    <source>
        <dbReference type="ARBA" id="ARBA00022777"/>
    </source>
</evidence>
<reference evidence="8 9" key="1">
    <citation type="submission" date="2017-10" db="EMBL/GenBank/DDBJ databases">
        <title>Genomics of the genus Arcobacter.</title>
        <authorList>
            <person name="Perez-Cataluna A."/>
            <person name="Figueras M.J."/>
        </authorList>
    </citation>
    <scope>NUCLEOTIDE SEQUENCE [LARGE SCALE GENOMIC DNA]</scope>
    <source>
        <strain evidence="8 9">CECT 8987</strain>
    </source>
</reference>
<dbReference type="PANTHER" id="PTHR20858:SF17">
    <property type="entry name" value="HYDROXYMETHYLPYRIMIDINE_PHOSPHOMETHYLPYRIMIDINE KINASE THI20-RELATED"/>
    <property type="match status" value="1"/>
</dbReference>
<dbReference type="InterPro" id="IPR004399">
    <property type="entry name" value="HMP/HMP-P_kinase_dom"/>
</dbReference>
<dbReference type="FunFam" id="3.40.1190.20:FF:000003">
    <property type="entry name" value="Phosphomethylpyrimidine kinase ThiD"/>
    <property type="match status" value="1"/>
</dbReference>
<dbReference type="InterPro" id="IPR029056">
    <property type="entry name" value="Ribokinase-like"/>
</dbReference>
<dbReference type="EC" id="2.7.1.49" evidence="2"/>
<protein>
    <recommendedName>
        <fullName evidence="2">hydroxymethylpyrimidine kinase</fullName>
        <ecNumber evidence="2">2.7.1.49</ecNumber>
    </recommendedName>
</protein>
<keyword evidence="6" id="KW-0067">ATP-binding</keyword>
<evidence type="ECO:0000256" key="6">
    <source>
        <dbReference type="ARBA" id="ARBA00022840"/>
    </source>
</evidence>
<dbReference type="CDD" id="cd01169">
    <property type="entry name" value="HMPP_kinase"/>
    <property type="match status" value="1"/>
</dbReference>
<evidence type="ECO:0000256" key="4">
    <source>
        <dbReference type="ARBA" id="ARBA00022741"/>
    </source>
</evidence>
<dbReference type="EMBL" id="PDKN01000002">
    <property type="protein sequence ID" value="RXJ60008.1"/>
    <property type="molecule type" value="Genomic_DNA"/>
</dbReference>
<evidence type="ECO:0000313" key="8">
    <source>
        <dbReference type="EMBL" id="RXJ60008.1"/>
    </source>
</evidence>
<dbReference type="PANTHER" id="PTHR20858">
    <property type="entry name" value="PHOSPHOMETHYLPYRIMIDINE KINASE"/>
    <property type="match status" value="1"/>
</dbReference>
<dbReference type="OrthoDB" id="9810880at2"/>
<keyword evidence="4" id="KW-0547">Nucleotide-binding</keyword>
<dbReference type="RefSeq" id="WP_128995271.1">
    <property type="nucleotide sequence ID" value="NZ_PDKN01000002.1"/>
</dbReference>
<organism evidence="8 9">
    <name type="scientific">Candidatus Marinarcus aquaticus</name>
    <dbReference type="NCBI Taxonomy" id="2044504"/>
    <lineage>
        <taxon>Bacteria</taxon>
        <taxon>Pseudomonadati</taxon>
        <taxon>Campylobacterota</taxon>
        <taxon>Epsilonproteobacteria</taxon>
        <taxon>Campylobacterales</taxon>
        <taxon>Arcobacteraceae</taxon>
        <taxon>Candidatus Marinarcus</taxon>
    </lineage>
</organism>
<dbReference type="GO" id="GO:0008972">
    <property type="term" value="F:phosphomethylpyrimidine kinase activity"/>
    <property type="evidence" value="ECO:0007669"/>
    <property type="project" value="InterPro"/>
</dbReference>
<evidence type="ECO:0000256" key="3">
    <source>
        <dbReference type="ARBA" id="ARBA00022679"/>
    </source>
</evidence>
<dbReference type="GO" id="GO:0009228">
    <property type="term" value="P:thiamine biosynthetic process"/>
    <property type="evidence" value="ECO:0007669"/>
    <property type="project" value="InterPro"/>
</dbReference>
<dbReference type="NCBIfam" id="TIGR00097">
    <property type="entry name" value="HMP-P_kinase"/>
    <property type="match status" value="1"/>
</dbReference>
<comment type="caution">
    <text evidence="8">The sequence shown here is derived from an EMBL/GenBank/DDBJ whole genome shotgun (WGS) entry which is preliminary data.</text>
</comment>
<dbReference type="UniPathway" id="UPA00060">
    <property type="reaction ID" value="UER00138"/>
</dbReference>
<gene>
    <name evidence="8" type="primary">thiD</name>
    <name evidence="8" type="ORF">CRV04_03060</name>
</gene>
<evidence type="ECO:0000256" key="2">
    <source>
        <dbReference type="ARBA" id="ARBA00012135"/>
    </source>
</evidence>
<evidence type="ECO:0000259" key="7">
    <source>
        <dbReference type="Pfam" id="PF08543"/>
    </source>
</evidence>
<dbReference type="AlphaFoldDB" id="A0A4V1LP54"/>
<dbReference type="SUPFAM" id="SSF53613">
    <property type="entry name" value="Ribokinase-like"/>
    <property type="match status" value="1"/>
</dbReference>
<dbReference type="Pfam" id="PF08543">
    <property type="entry name" value="Phos_pyr_kin"/>
    <property type="match status" value="1"/>
</dbReference>
<dbReference type="Gene3D" id="3.40.1190.20">
    <property type="match status" value="1"/>
</dbReference>
<evidence type="ECO:0000256" key="1">
    <source>
        <dbReference type="ARBA" id="ARBA00004948"/>
    </source>
</evidence>
<dbReference type="Proteomes" id="UP000290657">
    <property type="component" value="Unassembled WGS sequence"/>
</dbReference>
<evidence type="ECO:0000313" key="9">
    <source>
        <dbReference type="Proteomes" id="UP000290657"/>
    </source>
</evidence>
<keyword evidence="3" id="KW-0808">Transferase</keyword>
<dbReference type="GO" id="GO:0009229">
    <property type="term" value="P:thiamine diphosphate biosynthetic process"/>
    <property type="evidence" value="ECO:0007669"/>
    <property type="project" value="UniProtKB-UniPathway"/>
</dbReference>
<dbReference type="GO" id="GO:0005524">
    <property type="term" value="F:ATP binding"/>
    <property type="evidence" value="ECO:0007669"/>
    <property type="project" value="UniProtKB-KW"/>
</dbReference>
<comment type="pathway">
    <text evidence="1">Cofactor biosynthesis; thiamine diphosphate biosynthesis.</text>
</comment>
<accession>A0A4V1LP54</accession>
<keyword evidence="9" id="KW-1185">Reference proteome</keyword>
<feature type="domain" description="Pyridoxamine kinase/Phosphomethylpyrimidine kinase" evidence="7">
    <location>
        <begin position="11"/>
        <end position="248"/>
    </location>
</feature>
<dbReference type="InterPro" id="IPR013749">
    <property type="entry name" value="PM/HMP-P_kinase-1"/>
</dbReference>
<name>A0A4V1LP54_9BACT</name>
<dbReference type="GO" id="GO:0005829">
    <property type="term" value="C:cytosol"/>
    <property type="evidence" value="ECO:0007669"/>
    <property type="project" value="TreeGrafter"/>
</dbReference>
<keyword evidence="5 8" id="KW-0418">Kinase</keyword>
<sequence length="269" mass="29295">MNVVLSIAGSDSSGGAGIQADLKTFEAFGVFGCSVLTVLTAQNTTGVNAISEIKPEFVKAQIEAVMNDFDVKAIKIGMLFSNDVIDVIKAFLQTVEHIPVVLDPVCISKSNVKLLSDDAIENLKTLFPYSTLITPNLYEAKMLFSDGFDTKKMSRFDECAVVIKNQKLHINGHDRSVDTLYKNGKTIQFDTPFLQSSHTHGTGCSFSSAIAANLALGKELKEAIALSKKFIYLGIKNAPHIGHGKGPIAHKKAAEICFIKEKREENRKT</sequence>
<dbReference type="GO" id="GO:0008902">
    <property type="term" value="F:hydroxymethylpyrimidine kinase activity"/>
    <property type="evidence" value="ECO:0007669"/>
    <property type="project" value="UniProtKB-EC"/>
</dbReference>
<proteinExistence type="predicted"/>